<reference evidence="3" key="1">
    <citation type="submission" date="2011-07" db="EMBL/GenBank/DDBJ databases">
        <authorList>
            <consortium name="Caenorhabditis brenneri Sequencing and Analysis Consortium"/>
            <person name="Wilson R.K."/>
        </authorList>
    </citation>
    <scope>NUCLEOTIDE SEQUENCE [LARGE SCALE GENOMIC DNA]</scope>
    <source>
        <strain evidence="3">PB2801</strain>
    </source>
</reference>
<dbReference type="EMBL" id="GL379844">
    <property type="protein sequence ID" value="EGT53881.1"/>
    <property type="molecule type" value="Genomic_DNA"/>
</dbReference>
<accession>G0N6J0</accession>
<keyword evidence="3" id="KW-1185">Reference proteome</keyword>
<dbReference type="Pfam" id="PF03409">
    <property type="entry name" value="Glycoprotein"/>
    <property type="match status" value="2"/>
</dbReference>
<evidence type="ECO:0000313" key="3">
    <source>
        <dbReference type="Proteomes" id="UP000008068"/>
    </source>
</evidence>
<proteinExistence type="predicted"/>
<dbReference type="AlphaFoldDB" id="G0N6J0"/>
<keyword evidence="1" id="KW-0732">Signal</keyword>
<dbReference type="PANTHER" id="PTHR21733:SF6">
    <property type="entry name" value="HYPHAL_REG_CWP DOMAIN-CONTAINING PROTEIN"/>
    <property type="match status" value="1"/>
</dbReference>
<dbReference type="FunCoup" id="G0N6J0">
    <property type="interactions" value="1683"/>
</dbReference>
<dbReference type="eggNOG" id="ENOG502TGN5">
    <property type="taxonomic scope" value="Eukaryota"/>
</dbReference>
<feature type="signal peptide" evidence="1">
    <location>
        <begin position="1"/>
        <end position="20"/>
    </location>
</feature>
<evidence type="ECO:0000256" key="1">
    <source>
        <dbReference type="SAM" id="SignalP"/>
    </source>
</evidence>
<dbReference type="GO" id="GO:0045087">
    <property type="term" value="P:innate immune response"/>
    <property type="evidence" value="ECO:0007669"/>
    <property type="project" value="TreeGrafter"/>
</dbReference>
<dbReference type="Proteomes" id="UP000008068">
    <property type="component" value="Unassembled WGS sequence"/>
</dbReference>
<evidence type="ECO:0000313" key="2">
    <source>
        <dbReference type="EMBL" id="EGT53881.1"/>
    </source>
</evidence>
<sequence>MTRTLLCLPILFFLIPLVISSSSTTHQLSVFGNAEPTKIKVEDGSNVYLASRDKALPLSRITLTSNGNSTTLDKLLNNFDANSFMKGWPVNSDLTISTKNNANVTKELKGMLFICTPAMAADPNFLVSVPRGKTVIDRSLNDLTTVVFLATVNPSTDGMPHYAGFKHIRVENIVQPATSSIYFYRFLPDDYYTDVANVNTTRNNIFSNPLRHTLAGNPQVNFFNKIDPLQFSETMWFRGVGGFQLTVSDSYVDTTNIGVGAATVTGMSNSQLMTNTSQVTFVSLGNNRYGASGYVLSTDLFDTSNLTVQVNGAPPQTDSYTVSGQQNVRDDFHEFKWQASNLQLQPTGLFSGIYYLQYFNIDNGAFTDAPTVVTSTPVASSSPPVVGAKIYVASSDDESWLKNIEISNDAETKTALDILKMGNNPDGTAIGWEVKGTVNINSSNSAIDAEKLSGFLYSTTLAQEQDLSFLVYTVDRQIFVSHDNTDLTLVFLNQNLLNRAANSPIYIPTMSSYVSDFATTATTEMSVYWDQPQDSFKDPGSYTSQQQIIFSNPLRTIANQYFENVEPFQVFNDVWYIRSNGRIRFNVQPKWVDPNGSTTAGVTTTGLVMCSYAPENMKINMMSNPANQASTGLIVVYNLINPVVFKMDGFQYKWCGPAKYAYNLFNGGDYYEDCI</sequence>
<dbReference type="OrthoDB" id="5826270at2759"/>
<gene>
    <name evidence="2" type="ORF">CAEBREN_05194</name>
</gene>
<dbReference type="InterPro" id="IPR005071">
    <property type="entry name" value="Glycoprotein"/>
</dbReference>
<dbReference type="PANTHER" id="PTHR21733">
    <property type="entry name" value="CUB_2 DOMAIN-CONTAINING PROTEIN-RELATED-RELATED"/>
    <property type="match status" value="1"/>
</dbReference>
<dbReference type="GO" id="GO:0045121">
    <property type="term" value="C:membrane raft"/>
    <property type="evidence" value="ECO:0007669"/>
    <property type="project" value="TreeGrafter"/>
</dbReference>
<organism evidence="3">
    <name type="scientific">Caenorhabditis brenneri</name>
    <name type="common">Nematode worm</name>
    <dbReference type="NCBI Taxonomy" id="135651"/>
    <lineage>
        <taxon>Eukaryota</taxon>
        <taxon>Metazoa</taxon>
        <taxon>Ecdysozoa</taxon>
        <taxon>Nematoda</taxon>
        <taxon>Chromadorea</taxon>
        <taxon>Rhabditida</taxon>
        <taxon>Rhabditina</taxon>
        <taxon>Rhabditomorpha</taxon>
        <taxon>Rhabditoidea</taxon>
        <taxon>Rhabditidae</taxon>
        <taxon>Peloderinae</taxon>
        <taxon>Caenorhabditis</taxon>
    </lineage>
</organism>
<dbReference type="HOGENOM" id="CLU_407248_0_0_1"/>
<protein>
    <submittedName>
        <fullName evidence="2">Uncharacterized protein</fullName>
    </submittedName>
</protein>
<feature type="chain" id="PRO_5003404732" evidence="1">
    <location>
        <begin position="21"/>
        <end position="675"/>
    </location>
</feature>
<dbReference type="InParanoid" id="G0N6J0"/>
<name>G0N6J0_CAEBE</name>